<evidence type="ECO:0008006" key="3">
    <source>
        <dbReference type="Google" id="ProtNLM"/>
    </source>
</evidence>
<name>A0A318TW93_9BACL</name>
<dbReference type="RefSeq" id="WP_107935490.1">
    <property type="nucleotide sequence ID" value="NZ_CP085009.1"/>
</dbReference>
<proteinExistence type="predicted"/>
<dbReference type="OrthoDB" id="1684946at2"/>
<dbReference type="AlphaFoldDB" id="A0A318TW93"/>
<gene>
    <name evidence="1" type="ORF">BJ095_101333</name>
</gene>
<accession>A0A318TW93</accession>
<sequence>MDKKQENFEQAVENLKKMMSTMKYGSITLIVQDNIIVQIEKNEKIRLK</sequence>
<evidence type="ECO:0000313" key="1">
    <source>
        <dbReference type="EMBL" id="PYF09106.1"/>
    </source>
</evidence>
<protein>
    <recommendedName>
        <fullName evidence="3">DUF2292 domain-containing protein</fullName>
    </recommendedName>
</protein>
<dbReference type="Pfam" id="PF10055">
    <property type="entry name" value="DUF2292"/>
    <property type="match status" value="1"/>
</dbReference>
<keyword evidence="2" id="KW-1185">Reference proteome</keyword>
<comment type="caution">
    <text evidence="1">The sequence shown here is derived from an EMBL/GenBank/DDBJ whole genome shotgun (WGS) entry which is preliminary data.</text>
</comment>
<evidence type="ECO:0000313" key="2">
    <source>
        <dbReference type="Proteomes" id="UP000247416"/>
    </source>
</evidence>
<dbReference type="EMBL" id="QJTJ01000001">
    <property type="protein sequence ID" value="PYF09106.1"/>
    <property type="molecule type" value="Genomic_DNA"/>
</dbReference>
<organism evidence="1 2">
    <name type="scientific">Ureibacillus chungkukjangi</name>
    <dbReference type="NCBI Taxonomy" id="1202712"/>
    <lineage>
        <taxon>Bacteria</taxon>
        <taxon>Bacillati</taxon>
        <taxon>Bacillota</taxon>
        <taxon>Bacilli</taxon>
        <taxon>Bacillales</taxon>
        <taxon>Caryophanaceae</taxon>
        <taxon>Ureibacillus</taxon>
    </lineage>
</organism>
<dbReference type="InterPro" id="IPR018743">
    <property type="entry name" value="DUF2292"/>
</dbReference>
<reference evidence="1 2" key="1">
    <citation type="submission" date="2018-06" db="EMBL/GenBank/DDBJ databases">
        <title>Genomic Encyclopedia of Archaeal and Bacterial Type Strains, Phase II (KMG-II): from individual species to whole genera.</title>
        <authorList>
            <person name="Goeker M."/>
        </authorList>
    </citation>
    <scope>NUCLEOTIDE SEQUENCE [LARGE SCALE GENOMIC DNA]</scope>
    <source>
        <strain evidence="1 2">KACC 16626</strain>
    </source>
</reference>
<dbReference type="Proteomes" id="UP000247416">
    <property type="component" value="Unassembled WGS sequence"/>
</dbReference>